<feature type="transmembrane region" description="Helical" evidence="9">
    <location>
        <begin position="109"/>
        <end position="130"/>
    </location>
</feature>
<dbReference type="Gene3D" id="3.30.565.10">
    <property type="entry name" value="Histidine kinase-like ATPase, C-terminal domain"/>
    <property type="match status" value="1"/>
</dbReference>
<keyword evidence="9" id="KW-0812">Transmembrane</keyword>
<sequence>MVLGMSIALTVRRLAPGAALAAAWVIAIVQMAAQVVPNPADVATFAVVYTAAAYGTSLTRWLSLASAVVAPAAITGYILFTQGIGELAMCVQFQYAYCASYVPDLAQRGAGWFVAFAFAYLLAWATGQLVRTRIRAGQSRAAMLAAEQEVAAEQERTRIARDMHDVVAHSLAVVVAQADGARYAARTDPAAAEEALGTIAATAREALGDVRVLLAQLRHRQEDAPQPTLNDLDPLLEQLRASGLQLVRDDRGDPLPLGTSQQIAVYRIVQESLTNALRHADTDREVRVRFSWSSHGLELAVVSFLPEVKSRTGMIPVATASTGHGIAGMTERAALGEAGCVPAPTRGASS</sequence>
<dbReference type="CDD" id="cd16917">
    <property type="entry name" value="HATPase_UhpB-NarQ-NarX-like"/>
    <property type="match status" value="1"/>
</dbReference>
<dbReference type="Gene3D" id="1.20.5.1930">
    <property type="match status" value="1"/>
</dbReference>
<proteinExistence type="predicted"/>
<keyword evidence="8" id="KW-0902">Two-component regulatory system</keyword>
<dbReference type="EC" id="2.7.13.3" evidence="2"/>
<protein>
    <recommendedName>
        <fullName evidence="2">histidine kinase</fullName>
        <ecNumber evidence="2">2.7.13.3</ecNumber>
    </recommendedName>
</protein>
<evidence type="ECO:0000256" key="1">
    <source>
        <dbReference type="ARBA" id="ARBA00000085"/>
    </source>
</evidence>
<evidence type="ECO:0000256" key="7">
    <source>
        <dbReference type="ARBA" id="ARBA00022840"/>
    </source>
</evidence>
<dbReference type="Proteomes" id="UP001157069">
    <property type="component" value="Unassembled WGS sequence"/>
</dbReference>
<gene>
    <name evidence="12" type="ORF">GCM10025869_35160</name>
</gene>
<keyword evidence="5" id="KW-0547">Nucleotide-binding</keyword>
<keyword evidence="9" id="KW-1133">Transmembrane helix</keyword>
<keyword evidence="4" id="KW-0808">Transferase</keyword>
<dbReference type="InterPro" id="IPR050482">
    <property type="entry name" value="Sensor_HK_TwoCompSys"/>
</dbReference>
<evidence type="ECO:0000256" key="5">
    <source>
        <dbReference type="ARBA" id="ARBA00022741"/>
    </source>
</evidence>
<keyword evidence="13" id="KW-1185">Reference proteome</keyword>
<keyword evidence="3" id="KW-0597">Phosphoprotein</keyword>
<evidence type="ECO:0000256" key="4">
    <source>
        <dbReference type="ARBA" id="ARBA00022679"/>
    </source>
</evidence>
<name>A0ABQ6K256_9MICO</name>
<evidence type="ECO:0000256" key="6">
    <source>
        <dbReference type="ARBA" id="ARBA00022777"/>
    </source>
</evidence>
<dbReference type="Pfam" id="PF23539">
    <property type="entry name" value="DUF7134"/>
    <property type="match status" value="1"/>
</dbReference>
<dbReference type="InterPro" id="IPR011712">
    <property type="entry name" value="Sig_transdc_His_kin_sub3_dim/P"/>
</dbReference>
<accession>A0ABQ6K256</accession>
<keyword evidence="7" id="KW-0067">ATP-binding</keyword>
<evidence type="ECO:0000256" key="3">
    <source>
        <dbReference type="ARBA" id="ARBA00022553"/>
    </source>
</evidence>
<evidence type="ECO:0000256" key="9">
    <source>
        <dbReference type="SAM" id="Phobius"/>
    </source>
</evidence>
<evidence type="ECO:0000259" key="11">
    <source>
        <dbReference type="Pfam" id="PF23539"/>
    </source>
</evidence>
<dbReference type="PANTHER" id="PTHR24421">
    <property type="entry name" value="NITRATE/NITRITE SENSOR PROTEIN NARX-RELATED"/>
    <property type="match status" value="1"/>
</dbReference>
<keyword evidence="6 12" id="KW-0418">Kinase</keyword>
<dbReference type="InterPro" id="IPR036890">
    <property type="entry name" value="HATPase_C_sf"/>
</dbReference>
<dbReference type="RefSeq" id="WP_284301732.1">
    <property type="nucleotide sequence ID" value="NZ_BSVA01000001.1"/>
</dbReference>
<evidence type="ECO:0000259" key="10">
    <source>
        <dbReference type="Pfam" id="PF07730"/>
    </source>
</evidence>
<dbReference type="PANTHER" id="PTHR24421:SF10">
    <property type="entry name" value="NITRATE_NITRITE SENSOR PROTEIN NARQ"/>
    <property type="match status" value="1"/>
</dbReference>
<evidence type="ECO:0000313" key="13">
    <source>
        <dbReference type="Proteomes" id="UP001157069"/>
    </source>
</evidence>
<reference evidence="13" key="1">
    <citation type="journal article" date="2019" name="Int. J. Syst. Evol. Microbiol.">
        <title>The Global Catalogue of Microorganisms (GCM) 10K type strain sequencing project: providing services to taxonomists for standard genome sequencing and annotation.</title>
        <authorList>
            <consortium name="The Broad Institute Genomics Platform"/>
            <consortium name="The Broad Institute Genome Sequencing Center for Infectious Disease"/>
            <person name="Wu L."/>
            <person name="Ma J."/>
        </authorList>
    </citation>
    <scope>NUCLEOTIDE SEQUENCE [LARGE SCALE GENOMIC DNA]</scope>
    <source>
        <strain evidence="13">NBRC 108755</strain>
    </source>
</reference>
<dbReference type="Pfam" id="PF07730">
    <property type="entry name" value="HisKA_3"/>
    <property type="match status" value="1"/>
</dbReference>
<dbReference type="EMBL" id="BSVA01000001">
    <property type="protein sequence ID" value="GMA92987.1"/>
    <property type="molecule type" value="Genomic_DNA"/>
</dbReference>
<feature type="domain" description="Signal transduction histidine kinase subgroup 3 dimerisation and phosphoacceptor" evidence="10">
    <location>
        <begin position="155"/>
        <end position="221"/>
    </location>
</feature>
<evidence type="ECO:0000256" key="8">
    <source>
        <dbReference type="ARBA" id="ARBA00023012"/>
    </source>
</evidence>
<evidence type="ECO:0000313" key="12">
    <source>
        <dbReference type="EMBL" id="GMA92987.1"/>
    </source>
</evidence>
<comment type="catalytic activity">
    <reaction evidence="1">
        <text>ATP + protein L-histidine = ADP + protein N-phospho-L-histidine.</text>
        <dbReference type="EC" id="2.7.13.3"/>
    </reaction>
</comment>
<dbReference type="SUPFAM" id="SSF55874">
    <property type="entry name" value="ATPase domain of HSP90 chaperone/DNA topoisomerase II/histidine kinase"/>
    <property type="match status" value="1"/>
</dbReference>
<dbReference type="InterPro" id="IPR055558">
    <property type="entry name" value="DUF7134"/>
</dbReference>
<dbReference type="GO" id="GO:0016301">
    <property type="term" value="F:kinase activity"/>
    <property type="evidence" value="ECO:0007669"/>
    <property type="project" value="UniProtKB-KW"/>
</dbReference>
<feature type="domain" description="DUF7134" evidence="11">
    <location>
        <begin position="3"/>
        <end position="133"/>
    </location>
</feature>
<feature type="transmembrane region" description="Helical" evidence="9">
    <location>
        <begin position="87"/>
        <end position="103"/>
    </location>
</feature>
<comment type="caution">
    <text evidence="12">The sequence shown here is derived from an EMBL/GenBank/DDBJ whole genome shotgun (WGS) entry which is preliminary data.</text>
</comment>
<keyword evidence="9" id="KW-0472">Membrane</keyword>
<organism evidence="12 13">
    <name type="scientific">Homoserinibacter gongjuensis</name>
    <dbReference type="NCBI Taxonomy" id="1162968"/>
    <lineage>
        <taxon>Bacteria</taxon>
        <taxon>Bacillati</taxon>
        <taxon>Actinomycetota</taxon>
        <taxon>Actinomycetes</taxon>
        <taxon>Micrococcales</taxon>
        <taxon>Microbacteriaceae</taxon>
        <taxon>Homoserinibacter</taxon>
    </lineage>
</organism>
<evidence type="ECO:0000256" key="2">
    <source>
        <dbReference type="ARBA" id="ARBA00012438"/>
    </source>
</evidence>